<protein>
    <submittedName>
        <fullName evidence="2">Uncharacterized protein</fullName>
    </submittedName>
</protein>
<sequence length="12" mass="1255">MASKLIANSSPH</sequence>
<evidence type="ECO:0000313" key="1">
    <source>
        <dbReference type="EMBL" id="CAI0428019.1"/>
    </source>
</evidence>
<reference evidence="2" key="1">
    <citation type="submission" date="2022-08" db="EMBL/GenBank/DDBJ databases">
        <authorList>
            <person name="Gutierrez-Valencia J."/>
        </authorList>
    </citation>
    <scope>NUCLEOTIDE SEQUENCE</scope>
</reference>
<organism evidence="2 3">
    <name type="scientific">Linum tenue</name>
    <dbReference type="NCBI Taxonomy" id="586396"/>
    <lineage>
        <taxon>Eukaryota</taxon>
        <taxon>Viridiplantae</taxon>
        <taxon>Streptophyta</taxon>
        <taxon>Embryophyta</taxon>
        <taxon>Tracheophyta</taxon>
        <taxon>Spermatophyta</taxon>
        <taxon>Magnoliopsida</taxon>
        <taxon>eudicotyledons</taxon>
        <taxon>Gunneridae</taxon>
        <taxon>Pentapetalae</taxon>
        <taxon>rosids</taxon>
        <taxon>fabids</taxon>
        <taxon>Malpighiales</taxon>
        <taxon>Linaceae</taxon>
        <taxon>Linum</taxon>
    </lineage>
</organism>
<accession>A0AAV0LJN3</accession>
<gene>
    <name evidence="1" type="ORF">LITE_LOCUS21462</name>
    <name evidence="2" type="ORF">LITE_LOCUS24258</name>
</gene>
<name>A0AAV0LJN3_9ROSI</name>
<evidence type="ECO:0000313" key="2">
    <source>
        <dbReference type="EMBL" id="CAI0434395.1"/>
    </source>
</evidence>
<dbReference type="EMBL" id="CAMGYJ010000006">
    <property type="protein sequence ID" value="CAI0428019.1"/>
    <property type="molecule type" value="Genomic_DNA"/>
</dbReference>
<dbReference type="Proteomes" id="UP001154282">
    <property type="component" value="Unassembled WGS sequence"/>
</dbReference>
<comment type="caution">
    <text evidence="2">The sequence shown here is derived from an EMBL/GenBank/DDBJ whole genome shotgun (WGS) entry which is preliminary data.</text>
</comment>
<evidence type="ECO:0000313" key="3">
    <source>
        <dbReference type="Proteomes" id="UP001154282"/>
    </source>
</evidence>
<proteinExistence type="predicted"/>
<dbReference type="EMBL" id="CAMGYJ010000006">
    <property type="protein sequence ID" value="CAI0434395.1"/>
    <property type="molecule type" value="Genomic_DNA"/>
</dbReference>
<keyword evidence="3" id="KW-1185">Reference proteome</keyword>